<sequence length="519" mass="53300">PGSTRPEDAWLPVPQLFAYGLQHVLTMYGGIIAVPMIIGTAAGVDSAQLVALVTASLFVGGIATLVQSIGIGFIGSKLPLIQGVSFAGVATMLSILTGGGDLSSIFGAVIVASVIGFVIAPFFARIIRFFPPVVTGVVITSIGLTLIPTAGNWAMGGDETAADYGSVQNIALAFITFASILLLSKVGSATISRLSILLGLVIGTGVGAAMGMADFSEVGTGAPIAIPALLPFGAPTFDVAAIISMLIVILVIKTETAADVIAVGEIINTPVDSKRVAAGLRADMASSALAPLFGSFTQSAFAQNVGLVALTGVRSRFVVSAGGVILILLGLTPVLGQVIAAVPMPVLGGAGFILFGTVTGSGIRNLKAVDYEGNMNLIIVSASLAFAMIPVVKGDFYDQFPSWVQTIFHSGISSAAIMAVILNLLFNELKAGNSTNPSVFAANPVRYLTPSNLKDLREGDMFIDGRFVDCDGEEIPVVPDEKAEEIRKKIDCGDIVDTAQLKQVIADESKSSSGGGHSD</sequence>
<gene>
    <name evidence="9" type="ORF">DFO66_1231</name>
</gene>
<organism evidence="9 10">
    <name type="scientific">Brevibacterium sanguinis</name>
    <dbReference type="NCBI Taxonomy" id="232444"/>
    <lineage>
        <taxon>Bacteria</taxon>
        <taxon>Bacillati</taxon>
        <taxon>Actinomycetota</taxon>
        <taxon>Actinomycetes</taxon>
        <taxon>Micrococcales</taxon>
        <taxon>Brevibacteriaceae</taxon>
        <taxon>Brevibacterium</taxon>
    </lineage>
</organism>
<keyword evidence="5 8" id="KW-0812">Transmembrane</keyword>
<keyword evidence="7 8" id="KW-0472">Membrane</keyword>
<feature type="transmembrane region" description="Helical" evidence="8">
    <location>
        <begin position="346"/>
        <end position="363"/>
    </location>
</feature>
<accession>A0ABX9GNU2</accession>
<evidence type="ECO:0000313" key="10">
    <source>
        <dbReference type="Proteomes" id="UP000253492"/>
    </source>
</evidence>
<dbReference type="InterPro" id="IPR006043">
    <property type="entry name" value="NCS2"/>
</dbReference>
<feature type="transmembrane region" description="Helical" evidence="8">
    <location>
        <begin position="102"/>
        <end position="122"/>
    </location>
</feature>
<evidence type="ECO:0000256" key="1">
    <source>
        <dbReference type="ARBA" id="ARBA00004651"/>
    </source>
</evidence>
<evidence type="ECO:0000256" key="6">
    <source>
        <dbReference type="ARBA" id="ARBA00022989"/>
    </source>
</evidence>
<dbReference type="NCBIfam" id="TIGR00801">
    <property type="entry name" value="ncs2"/>
    <property type="match status" value="1"/>
</dbReference>
<evidence type="ECO:0000256" key="4">
    <source>
        <dbReference type="ARBA" id="ARBA00022475"/>
    </source>
</evidence>
<keyword evidence="4" id="KW-1003">Cell membrane</keyword>
<keyword evidence="3" id="KW-0813">Transport</keyword>
<comment type="similarity">
    <text evidence="2">Belongs to the nucleobase:cation symporter-2 (NCS2) (TC 2.A.40) family.</text>
</comment>
<dbReference type="NCBIfam" id="TIGR03173">
    <property type="entry name" value="pbuX"/>
    <property type="match status" value="1"/>
</dbReference>
<dbReference type="NCBIfam" id="NF037981">
    <property type="entry name" value="NCS2_1"/>
    <property type="match status" value="1"/>
</dbReference>
<dbReference type="PROSITE" id="PS01116">
    <property type="entry name" value="XANTH_URACIL_PERMASE"/>
    <property type="match status" value="1"/>
</dbReference>
<feature type="transmembrane region" description="Helical" evidence="8">
    <location>
        <begin position="167"/>
        <end position="184"/>
    </location>
</feature>
<feature type="transmembrane region" description="Helical" evidence="8">
    <location>
        <begin position="375"/>
        <end position="392"/>
    </location>
</feature>
<keyword evidence="6 8" id="KW-1133">Transmembrane helix</keyword>
<evidence type="ECO:0000313" key="9">
    <source>
        <dbReference type="EMBL" id="RBP61254.1"/>
    </source>
</evidence>
<evidence type="ECO:0000256" key="5">
    <source>
        <dbReference type="ARBA" id="ARBA00022692"/>
    </source>
</evidence>
<protein>
    <submittedName>
        <fullName evidence="9">NCS2 family nucleobase:cation symporter-2</fullName>
    </submittedName>
</protein>
<dbReference type="Proteomes" id="UP000253492">
    <property type="component" value="Unassembled WGS sequence"/>
</dbReference>
<reference evidence="9 10" key="1">
    <citation type="submission" date="2018-06" db="EMBL/GenBank/DDBJ databases">
        <title>Freshwater and sediment microbial communities from various areas in North America, analyzing microbe dynamics in response to fracking.</title>
        <authorList>
            <person name="Lamendella R."/>
        </authorList>
    </citation>
    <scope>NUCLEOTIDE SEQUENCE [LARGE SCALE GENOMIC DNA]</scope>
    <source>
        <strain evidence="9 10">2b_TX</strain>
    </source>
</reference>
<feature type="transmembrane region" description="Helical" evidence="8">
    <location>
        <begin position="49"/>
        <end position="66"/>
    </location>
</feature>
<feature type="transmembrane region" description="Helical" evidence="8">
    <location>
        <begin position="317"/>
        <end position="340"/>
    </location>
</feature>
<feature type="transmembrane region" description="Helical" evidence="8">
    <location>
        <begin position="407"/>
        <end position="426"/>
    </location>
</feature>
<dbReference type="EMBL" id="QNRZ01000023">
    <property type="protein sequence ID" value="RBP61254.1"/>
    <property type="molecule type" value="Genomic_DNA"/>
</dbReference>
<name>A0ABX9GNU2_9MICO</name>
<dbReference type="PANTHER" id="PTHR42810">
    <property type="entry name" value="PURINE PERMEASE C1399.01C-RELATED"/>
    <property type="match status" value="1"/>
</dbReference>
<dbReference type="Pfam" id="PF00860">
    <property type="entry name" value="Xan_ur_permease"/>
    <property type="match status" value="1"/>
</dbReference>
<evidence type="ECO:0000256" key="7">
    <source>
        <dbReference type="ARBA" id="ARBA00023136"/>
    </source>
</evidence>
<feature type="transmembrane region" description="Helical" evidence="8">
    <location>
        <begin position="225"/>
        <end position="252"/>
    </location>
</feature>
<comment type="subcellular location">
    <subcellularLocation>
        <location evidence="1">Cell membrane</location>
        <topology evidence="1">Multi-pass membrane protein</topology>
    </subcellularLocation>
</comment>
<feature type="transmembrane region" description="Helical" evidence="8">
    <location>
        <begin position="129"/>
        <end position="147"/>
    </location>
</feature>
<dbReference type="RefSeq" id="WP_181778768.1">
    <property type="nucleotide sequence ID" value="NZ_QNRZ01000023.1"/>
</dbReference>
<evidence type="ECO:0000256" key="2">
    <source>
        <dbReference type="ARBA" id="ARBA00008821"/>
    </source>
</evidence>
<feature type="transmembrane region" description="Helical" evidence="8">
    <location>
        <begin position="196"/>
        <end position="213"/>
    </location>
</feature>
<dbReference type="PANTHER" id="PTHR42810:SF4">
    <property type="entry name" value="URIC ACID TRANSPORTER UACT"/>
    <property type="match status" value="1"/>
</dbReference>
<dbReference type="InterPro" id="IPR006042">
    <property type="entry name" value="Xan_ur_permease"/>
</dbReference>
<feature type="transmembrane region" description="Helical" evidence="8">
    <location>
        <begin position="25"/>
        <end position="43"/>
    </location>
</feature>
<evidence type="ECO:0000256" key="8">
    <source>
        <dbReference type="SAM" id="Phobius"/>
    </source>
</evidence>
<comment type="caution">
    <text evidence="9">The sequence shown here is derived from an EMBL/GenBank/DDBJ whole genome shotgun (WGS) entry which is preliminary data.</text>
</comment>
<keyword evidence="10" id="KW-1185">Reference proteome</keyword>
<proteinExistence type="inferred from homology"/>
<evidence type="ECO:0000256" key="3">
    <source>
        <dbReference type="ARBA" id="ARBA00022448"/>
    </source>
</evidence>
<feature type="non-terminal residue" evidence="9">
    <location>
        <position position="1"/>
    </location>
</feature>
<dbReference type="InterPro" id="IPR017588">
    <property type="entry name" value="UacT-like"/>
</dbReference>